<reference evidence="1 2" key="1">
    <citation type="submission" date="2018-11" db="EMBL/GenBank/DDBJ databases">
        <title>Paraburkholderia sp. DHOA04, isolated from soil.</title>
        <authorList>
            <person name="Gao Z.-H."/>
            <person name="Qiu L.-H."/>
            <person name="Fu J.-C."/>
        </authorList>
    </citation>
    <scope>NUCLEOTIDE SEQUENCE [LARGE SCALE GENOMIC DNA]</scope>
    <source>
        <strain evidence="1 2">DHOA04</strain>
    </source>
</reference>
<accession>A0A3N6MRN3</accession>
<gene>
    <name evidence="1" type="ORF">D1Y85_10880</name>
</gene>
<organism evidence="1 2">
    <name type="scientific">Paraburkholderia dinghuensis</name>
    <dbReference type="NCBI Taxonomy" id="2305225"/>
    <lineage>
        <taxon>Bacteria</taxon>
        <taxon>Pseudomonadati</taxon>
        <taxon>Pseudomonadota</taxon>
        <taxon>Betaproteobacteria</taxon>
        <taxon>Burkholderiales</taxon>
        <taxon>Burkholderiaceae</taxon>
        <taxon>Paraburkholderia</taxon>
    </lineage>
</organism>
<proteinExistence type="predicted"/>
<keyword evidence="2" id="KW-1185">Reference proteome</keyword>
<dbReference type="OrthoDB" id="9102320at2"/>
<dbReference type="Proteomes" id="UP000272778">
    <property type="component" value="Unassembled WGS sequence"/>
</dbReference>
<name>A0A3N6MRN3_9BURK</name>
<evidence type="ECO:0000313" key="1">
    <source>
        <dbReference type="EMBL" id="RQH06388.1"/>
    </source>
</evidence>
<evidence type="ECO:0000313" key="2">
    <source>
        <dbReference type="Proteomes" id="UP000272778"/>
    </source>
</evidence>
<dbReference type="EMBL" id="RQIS01000007">
    <property type="protein sequence ID" value="RQH06388.1"/>
    <property type="molecule type" value="Genomic_DNA"/>
</dbReference>
<dbReference type="RefSeq" id="WP_124151066.1">
    <property type="nucleotide sequence ID" value="NZ_RQIS01000007.1"/>
</dbReference>
<dbReference type="AlphaFoldDB" id="A0A3N6MRN3"/>
<sequence>MWLGSPSCECSSAEVRDELVQLEKSDYNARDDVNYPANLQRAEAILAEQKNGIAAYGPDEHGGSESGK</sequence>
<protein>
    <submittedName>
        <fullName evidence="1">DUF4148 domain-containing protein</fullName>
    </submittedName>
</protein>
<comment type="caution">
    <text evidence="1">The sequence shown here is derived from an EMBL/GenBank/DDBJ whole genome shotgun (WGS) entry which is preliminary data.</text>
</comment>